<dbReference type="Pfam" id="PF00034">
    <property type="entry name" value="Cytochrom_C"/>
    <property type="match status" value="1"/>
</dbReference>
<sequence>METAKSAEKGALKNPYSTDDAKVVEEGHEIYMAAGCNGCHGGTGGGGMGPPLSNPVWVYGNDGDILFRLIALGTTGLQEQGYTRKGSENVVGPMPPHGNIVKSNDDMWKIIAWIWSINPPDKSASAAQ</sequence>
<protein>
    <recommendedName>
        <fullName evidence="5">Cytochrome c domain-containing protein</fullName>
    </recommendedName>
</protein>
<evidence type="ECO:0000259" key="5">
    <source>
        <dbReference type="PROSITE" id="PS51007"/>
    </source>
</evidence>
<evidence type="ECO:0000313" key="6">
    <source>
        <dbReference type="EMBL" id="ODS00400.1"/>
    </source>
</evidence>
<comment type="caution">
    <text evidence="6">The sequence shown here is derived from an EMBL/GenBank/DDBJ whole genome shotgun (WGS) entry which is preliminary data.</text>
</comment>
<keyword evidence="3 4" id="KW-0408">Iron</keyword>
<dbReference type="PROSITE" id="PS51007">
    <property type="entry name" value="CYTC"/>
    <property type="match status" value="1"/>
</dbReference>
<dbReference type="SUPFAM" id="SSF46626">
    <property type="entry name" value="Cytochrome c"/>
    <property type="match status" value="1"/>
</dbReference>
<accession>A0A1E3W3T7</accession>
<evidence type="ECO:0000256" key="2">
    <source>
        <dbReference type="ARBA" id="ARBA00022723"/>
    </source>
</evidence>
<dbReference type="Proteomes" id="UP000095042">
    <property type="component" value="Unassembled WGS sequence"/>
</dbReference>
<dbReference type="GO" id="GO:0009055">
    <property type="term" value="F:electron transfer activity"/>
    <property type="evidence" value="ECO:0007669"/>
    <property type="project" value="InterPro"/>
</dbReference>
<organism evidence="6 7">
    <name type="scientific">Methyloceanibacter marginalis</name>
    <dbReference type="NCBI Taxonomy" id="1774971"/>
    <lineage>
        <taxon>Bacteria</taxon>
        <taxon>Pseudomonadati</taxon>
        <taxon>Pseudomonadota</taxon>
        <taxon>Alphaproteobacteria</taxon>
        <taxon>Hyphomicrobiales</taxon>
        <taxon>Hyphomicrobiaceae</taxon>
        <taxon>Methyloceanibacter</taxon>
    </lineage>
</organism>
<feature type="domain" description="Cytochrome c" evidence="5">
    <location>
        <begin position="22"/>
        <end position="118"/>
    </location>
</feature>
<evidence type="ECO:0000256" key="4">
    <source>
        <dbReference type="PROSITE-ProRule" id="PRU00433"/>
    </source>
</evidence>
<evidence type="ECO:0000256" key="1">
    <source>
        <dbReference type="ARBA" id="ARBA00022617"/>
    </source>
</evidence>
<evidence type="ECO:0000313" key="7">
    <source>
        <dbReference type="Proteomes" id="UP000095042"/>
    </source>
</evidence>
<proteinExistence type="predicted"/>
<reference evidence="6 7" key="1">
    <citation type="journal article" date="2016" name="Environ. Microbiol.">
        <title>New Methyloceanibacter diversity from North Sea sediments includes methanotroph containing solely the soluble methane monooxygenase.</title>
        <authorList>
            <person name="Vekeman B."/>
            <person name="Kerckhof F.M."/>
            <person name="Cremers G."/>
            <person name="de Vos P."/>
            <person name="Vandamme P."/>
            <person name="Boon N."/>
            <person name="Op den Camp H.J."/>
            <person name="Heylen K."/>
        </authorList>
    </citation>
    <scope>NUCLEOTIDE SEQUENCE [LARGE SCALE GENOMIC DNA]</scope>
    <source>
        <strain evidence="6 7">R-67177</strain>
    </source>
</reference>
<name>A0A1E3W3T7_9HYPH</name>
<dbReference type="AlphaFoldDB" id="A0A1E3W3T7"/>
<dbReference type="EMBL" id="LPWD01000434">
    <property type="protein sequence ID" value="ODS00400.1"/>
    <property type="molecule type" value="Genomic_DNA"/>
</dbReference>
<keyword evidence="2 4" id="KW-0479">Metal-binding</keyword>
<dbReference type="GO" id="GO:0020037">
    <property type="term" value="F:heme binding"/>
    <property type="evidence" value="ECO:0007669"/>
    <property type="project" value="InterPro"/>
</dbReference>
<dbReference type="Gene3D" id="1.10.760.10">
    <property type="entry name" value="Cytochrome c-like domain"/>
    <property type="match status" value="1"/>
</dbReference>
<dbReference type="InterPro" id="IPR036909">
    <property type="entry name" value="Cyt_c-like_dom_sf"/>
</dbReference>
<keyword evidence="7" id="KW-1185">Reference proteome</keyword>
<gene>
    <name evidence="6" type="ORF">AUC71_03420</name>
</gene>
<dbReference type="GO" id="GO:0046872">
    <property type="term" value="F:metal ion binding"/>
    <property type="evidence" value="ECO:0007669"/>
    <property type="project" value="UniProtKB-KW"/>
</dbReference>
<dbReference type="InterPro" id="IPR009056">
    <property type="entry name" value="Cyt_c-like_dom"/>
</dbReference>
<keyword evidence="1 4" id="KW-0349">Heme</keyword>
<evidence type="ECO:0000256" key="3">
    <source>
        <dbReference type="ARBA" id="ARBA00023004"/>
    </source>
</evidence>